<feature type="domain" description="C2H2-type" evidence="13">
    <location>
        <begin position="1780"/>
        <end position="1807"/>
    </location>
</feature>
<feature type="domain" description="C2H2-type" evidence="13">
    <location>
        <begin position="1546"/>
        <end position="1573"/>
    </location>
</feature>
<keyword evidence="8" id="KW-0238">DNA-binding</keyword>
<accession>A0A9J7HHU8</accession>
<dbReference type="FunFam" id="3.30.160.60:FF:002458">
    <property type="entry name" value="Uncharacterized protein"/>
    <property type="match status" value="5"/>
</dbReference>
<dbReference type="SUPFAM" id="SSF57667">
    <property type="entry name" value="beta-beta-alpha zinc fingers"/>
    <property type="match status" value="18"/>
</dbReference>
<dbReference type="OrthoDB" id="3561125at2759"/>
<feature type="region of interest" description="Disordered" evidence="12">
    <location>
        <begin position="1400"/>
        <end position="1423"/>
    </location>
</feature>
<organism evidence="14 15">
    <name type="scientific">Branchiostoma floridae</name>
    <name type="common">Florida lancelet</name>
    <name type="synonym">Amphioxus</name>
    <dbReference type="NCBI Taxonomy" id="7739"/>
    <lineage>
        <taxon>Eukaryota</taxon>
        <taxon>Metazoa</taxon>
        <taxon>Chordata</taxon>
        <taxon>Cephalochordata</taxon>
        <taxon>Leptocardii</taxon>
        <taxon>Amphioxiformes</taxon>
        <taxon>Branchiostomatidae</taxon>
        <taxon>Branchiostoma</taxon>
    </lineage>
</organism>
<dbReference type="FunFam" id="3.30.160.60:FF:002183">
    <property type="entry name" value="Uncharacterized protein"/>
    <property type="match status" value="4"/>
</dbReference>
<proteinExistence type="inferred from homology"/>
<feature type="domain" description="C2H2-type" evidence="13">
    <location>
        <begin position="1836"/>
        <end position="1863"/>
    </location>
</feature>
<keyword evidence="5 11" id="KW-0863">Zinc-finger</keyword>
<keyword evidence="7" id="KW-0805">Transcription regulation</keyword>
<feature type="domain" description="C2H2-type" evidence="13">
    <location>
        <begin position="1026"/>
        <end position="1053"/>
    </location>
</feature>
<feature type="domain" description="C2H2-type" evidence="13">
    <location>
        <begin position="1342"/>
        <end position="1370"/>
    </location>
</feature>
<name>A0A9J7HHU8_BRAFL</name>
<feature type="domain" description="C2H2-type" evidence="13">
    <location>
        <begin position="645"/>
        <end position="673"/>
    </location>
</feature>
<feature type="domain" description="C2H2-type" evidence="13">
    <location>
        <begin position="1808"/>
        <end position="1835"/>
    </location>
</feature>
<evidence type="ECO:0000256" key="11">
    <source>
        <dbReference type="PROSITE-ProRule" id="PRU00042"/>
    </source>
</evidence>
<feature type="compositionally biased region" description="Polar residues" evidence="12">
    <location>
        <begin position="1402"/>
        <end position="1415"/>
    </location>
</feature>
<dbReference type="KEGG" id="bfo:118403651"/>
<dbReference type="FunFam" id="3.30.160.60:FF:002127">
    <property type="entry name" value="Uncharacterized protein"/>
    <property type="match status" value="1"/>
</dbReference>
<evidence type="ECO:0000256" key="2">
    <source>
        <dbReference type="ARBA" id="ARBA00006991"/>
    </source>
</evidence>
<feature type="domain" description="C2H2-type" evidence="13">
    <location>
        <begin position="589"/>
        <end position="616"/>
    </location>
</feature>
<sequence>MCGECGYRTDRESHLSQHTRTHTGEKPFKCDQCDYSARLKSTLVKHIRTHTGEKPYMCGECGYRAAQMSSLSKHMTTHTGDKPYKCDQCSFSSTLKCHLNKHIAKHTRDTGWQQNEQDNVQYQETYNEDFCGGTQPMGHPLNDTDNSWGQAPGTELQHDNEMDDPNDKVCGVKAEMGESSCELSDGELCTGHSGNDMDPFWYDKPYMCGECGYRTDRESHLSQHMRTHTGEKPFKCDQCDYSAAVKSTLVSHLRTHTGEKPYMCGECGFMAAQKSSLSKHMTTHTGDKPYKCDQCSFFSTRKYHLNQHKAKHTRDTGWQQNEQDNVLYQKTYNEDFCGGTQPIGHSFNDTDNSLGQTQGAELQQDNEMDDPNDKVCNVKAEIGESSCELSDGELHTGHSGNEHIAKHTRSTGWQQNEQDNVLCHETYNEDFFARTQPNRHPLDKTDNSWGQNSGMSLQQDEEKDNPNVKVYSVKEEIGESSCELSVGELCTGHSGKDMDHPGYPGKKMDCTEHFGKESDNVAQKSYNVNFPQPNSISTSLVQESRGNMGRHVVKHSNEKPFACKECPYSTYGKSDLSRHMRTHTGEKPYKCDQCDYSAAVKSTLVKHLRTHTGEKPYMCGECGYRTAQMSCLSKHMRTHTGDKPYKCDQCSYSAVQKSHLDEHILAKHTRDTGRQQNEQDNVLCHSYSEDFFDGIQPAGHPLNVTDNNWGQARGTTRQRGEERDVPNDKVCAVKVEMGESSCEPFVGELHTGHSAKDMDHPVYPGEEMDCTEHPGKESDSLQQKTYNVNFPQPDSISTSRVQNTGNMGRHVVKHLDEKPFACKECPYSTYGKSQLTQHMRTHTGEKPFKCDQCGYSAAIKSTLVKHLRTHTGEKPYMCGECGYRAAQMSSLSKHMTTHIGDKPYKCDQCSFSSTLKCHLNKHIAKHTGDTGWQQNEQDNVLYQETYNEDFCGGTQPTGHPLNDTDNSWGQAPGTKLQEDNEMDIPNDKVCGENAEKGESSCEVSDGELCTGHSGNDMDPFWYDRPYMCGECGYRTGRESHLSQHMRTHTGEKPFKCDQCDYSAAVKSTLVSHLRTHTGEKPYMCGECGFRAAQKSSLSKHMRTHTGDKPYKCDQGRYSAIQKSHLDQHIAKHRGDTGWQQNEQDNVLCQGIYSKDIFVGTEPPEHPLNMTDNSWGQAPGTTRQQKEERDVPNDKVCGVKVDMGESSCELSVGDFCTGDSMSNMDPPGYSGEAIDCTEHFGTESDNVAQQSYNVNFPQADSISTSQVQESRGNMGTHVVTHTNEKPFACKVCPYSTYGKSDLSRHMRTHTGQKPYKCDQCDYSAAVKSTLVWHLRTHTGVKSYKCDQCRYSAVQKSHLDEHILANHTRDTGMTQNEQDNVLCHGTYSEDFFDGIQPAGHPLNVTDNNWGQARGTTRQRGEERDVPNDKVCAVKVEMGESSCEPFVGELHTGHSAKDMDHPVYPGEEMDCTEHPGKESDSLQQKTYNVNFPQPDSISTSRVQNTGNMGRHVVKHLDEKPFACKECPYSTYGKSQLTQHMRTHTGEKPFKCDQCGYSAAVKSTLVKHLRTHTGEKPYMCGECGYRAAQMSSLSKHMTTHTGDKPYKCDQCSFSSTLKCHLSQHIANHTRDTGWQQNEQDNVLCQEAYSEDFFRGTQPTGHPLNDTDNSWGQTQGTARQQDEEMDIPNDKVFGVKTEMRESSCELSIGQLHTGHSGKDLDHPGYPGKEPDCTVHLGNESDNLQQKTCEVNFPQPDNIATSQVQESRGNMGWHVVLFKHSNEKPFACKECPYSTYLKSDLSRHMRTHTGEKPYKCDQCAYSAAVKSSLVKHLRTHTGEKPYMCGECGYRTAQMSCLSKHMRTHTGDKPYRCDQCSYSATRKSYLDKHKVKHTGQ</sequence>
<evidence type="ECO:0000256" key="1">
    <source>
        <dbReference type="ARBA" id="ARBA00004123"/>
    </source>
</evidence>
<feature type="domain" description="C2H2-type" evidence="13">
    <location>
        <begin position="262"/>
        <end position="289"/>
    </location>
</feature>
<dbReference type="GO" id="GO:0008270">
    <property type="term" value="F:zinc ion binding"/>
    <property type="evidence" value="ECO:0007669"/>
    <property type="project" value="UniProtKB-KW"/>
</dbReference>
<dbReference type="PROSITE" id="PS50157">
    <property type="entry name" value="ZINC_FINGER_C2H2_2"/>
    <property type="match status" value="30"/>
</dbReference>
<evidence type="ECO:0000256" key="5">
    <source>
        <dbReference type="ARBA" id="ARBA00022771"/>
    </source>
</evidence>
<reference evidence="15" key="2">
    <citation type="submission" date="2025-08" db="UniProtKB">
        <authorList>
            <consortium name="RefSeq"/>
        </authorList>
    </citation>
    <scope>IDENTIFICATION</scope>
    <source>
        <strain evidence="15">S238N-H82</strain>
        <tissue evidence="15">Testes</tissue>
    </source>
</reference>
<keyword evidence="9" id="KW-0804">Transcription</keyword>
<feature type="compositionally biased region" description="Polar residues" evidence="12">
    <location>
        <begin position="704"/>
        <end position="717"/>
    </location>
</feature>
<evidence type="ECO:0000259" key="13">
    <source>
        <dbReference type="PROSITE" id="PS50157"/>
    </source>
</evidence>
<feature type="domain" description="C2H2-type" evidence="13">
    <location>
        <begin position="84"/>
        <end position="111"/>
    </location>
</feature>
<feature type="domain" description="C2H2-type" evidence="13">
    <location>
        <begin position="28"/>
        <end position="55"/>
    </location>
</feature>
<dbReference type="Pfam" id="PF00096">
    <property type="entry name" value="zf-C2H2"/>
    <property type="match status" value="11"/>
</dbReference>
<feature type="region of interest" description="Disordered" evidence="12">
    <location>
        <begin position="702"/>
        <end position="725"/>
    </location>
</feature>
<evidence type="ECO:0000256" key="3">
    <source>
        <dbReference type="ARBA" id="ARBA00022723"/>
    </source>
</evidence>
<feature type="compositionally biased region" description="Basic and acidic residues" evidence="12">
    <location>
        <begin position="392"/>
        <end position="405"/>
    </location>
</feature>
<feature type="region of interest" description="Disordered" evidence="12">
    <location>
        <begin position="1169"/>
        <end position="1190"/>
    </location>
</feature>
<dbReference type="FunFam" id="3.30.160.60:FF:002744">
    <property type="match status" value="1"/>
</dbReference>
<dbReference type="GO" id="GO:0005634">
    <property type="term" value="C:nucleus"/>
    <property type="evidence" value="ECO:0007669"/>
    <property type="project" value="UniProtKB-SubCell"/>
</dbReference>
<feature type="domain" description="C2H2-type" evidence="13">
    <location>
        <begin position="1"/>
        <end position="27"/>
    </location>
</feature>
<feature type="domain" description="C2H2-type" evidence="13">
    <location>
        <begin position="1082"/>
        <end position="1109"/>
    </location>
</feature>
<feature type="compositionally biased region" description="Polar residues" evidence="12">
    <location>
        <begin position="447"/>
        <end position="458"/>
    </location>
</feature>
<feature type="domain" description="C2H2-type" evidence="13">
    <location>
        <begin position="56"/>
        <end position="83"/>
    </location>
</feature>
<protein>
    <submittedName>
        <fullName evidence="15">Zinc finger protein Xfin-like</fullName>
    </submittedName>
</protein>
<feature type="region of interest" description="Disordered" evidence="12">
    <location>
        <begin position="433"/>
        <end position="466"/>
    </location>
</feature>
<feature type="domain" description="C2H2-type" evidence="13">
    <location>
        <begin position="1864"/>
        <end position="1889"/>
    </location>
</feature>
<reference evidence="14" key="1">
    <citation type="journal article" date="2020" name="Nat. Ecol. Evol.">
        <title>Deeply conserved synteny resolves early events in vertebrate evolution.</title>
        <authorList>
            <person name="Simakov O."/>
            <person name="Marletaz F."/>
            <person name="Yue J.X."/>
            <person name="O'Connell B."/>
            <person name="Jenkins J."/>
            <person name="Brandt A."/>
            <person name="Calef R."/>
            <person name="Tung C.H."/>
            <person name="Huang T.K."/>
            <person name="Schmutz J."/>
            <person name="Satoh N."/>
            <person name="Yu J.K."/>
            <person name="Putnam N.H."/>
            <person name="Green R.E."/>
            <person name="Rokhsar D.S."/>
        </authorList>
    </citation>
    <scope>NUCLEOTIDE SEQUENCE [LARGE SCALE GENOMIC DNA]</scope>
    <source>
        <strain evidence="14">S238N-H82</strain>
    </source>
</reference>
<feature type="domain" description="C2H2-type" evidence="13">
    <location>
        <begin position="290"/>
        <end position="317"/>
    </location>
</feature>
<feature type="domain" description="C2H2-type" evidence="13">
    <location>
        <begin position="617"/>
        <end position="644"/>
    </location>
</feature>
<evidence type="ECO:0000256" key="9">
    <source>
        <dbReference type="ARBA" id="ARBA00023163"/>
    </source>
</evidence>
<dbReference type="InterPro" id="IPR036236">
    <property type="entry name" value="Znf_C2H2_sf"/>
</dbReference>
<dbReference type="PANTHER" id="PTHR24392">
    <property type="entry name" value="ZINC FINGER PROTEIN"/>
    <property type="match status" value="1"/>
</dbReference>
<keyword evidence="14" id="KW-1185">Reference proteome</keyword>
<dbReference type="GO" id="GO:0006357">
    <property type="term" value="P:regulation of transcription by RNA polymerase II"/>
    <property type="evidence" value="ECO:0000318"/>
    <property type="project" value="GO_Central"/>
</dbReference>
<dbReference type="InterPro" id="IPR013087">
    <property type="entry name" value="Znf_C2H2_type"/>
</dbReference>
<feature type="domain" description="C2H2-type" evidence="13">
    <location>
        <begin position="1286"/>
        <end position="1313"/>
    </location>
</feature>
<feature type="domain" description="C2H2-type" evidence="13">
    <location>
        <begin position="848"/>
        <end position="875"/>
    </location>
</feature>
<evidence type="ECO:0000256" key="6">
    <source>
        <dbReference type="ARBA" id="ARBA00022833"/>
    </source>
</evidence>
<feature type="domain" description="C2H2-type" evidence="13">
    <location>
        <begin position="561"/>
        <end position="588"/>
    </location>
</feature>
<evidence type="ECO:0000256" key="12">
    <source>
        <dbReference type="SAM" id="MobiDB-lite"/>
    </source>
</evidence>
<dbReference type="SMART" id="SM00355">
    <property type="entry name" value="ZnF_C2H2"/>
    <property type="match status" value="31"/>
</dbReference>
<dbReference type="FunFam" id="3.30.160.60:FF:001706">
    <property type="entry name" value="Uncharacterized protein"/>
    <property type="match status" value="1"/>
</dbReference>
<feature type="domain" description="C2H2-type" evidence="13">
    <location>
        <begin position="1054"/>
        <end position="1081"/>
    </location>
</feature>
<feature type="domain" description="C2H2-type" evidence="13">
    <location>
        <begin position="1314"/>
        <end position="1341"/>
    </location>
</feature>
<evidence type="ECO:0000256" key="10">
    <source>
        <dbReference type="ARBA" id="ARBA00023242"/>
    </source>
</evidence>
<dbReference type="GeneID" id="118403651"/>
<feature type="compositionally biased region" description="Polar residues" evidence="12">
    <location>
        <begin position="1169"/>
        <end position="1182"/>
    </location>
</feature>
<feature type="domain" description="C2H2-type" evidence="13">
    <location>
        <begin position="1602"/>
        <end position="1629"/>
    </location>
</feature>
<evidence type="ECO:0000313" key="14">
    <source>
        <dbReference type="Proteomes" id="UP000001554"/>
    </source>
</evidence>
<evidence type="ECO:0000256" key="4">
    <source>
        <dbReference type="ARBA" id="ARBA00022737"/>
    </source>
</evidence>
<keyword evidence="3" id="KW-0479">Metal-binding</keyword>
<feature type="domain" description="C2H2-type" evidence="13">
    <location>
        <begin position="904"/>
        <end position="931"/>
    </location>
</feature>
<feature type="region of interest" description="Disordered" evidence="12">
    <location>
        <begin position="1655"/>
        <end position="1678"/>
    </location>
</feature>
<gene>
    <name evidence="15" type="primary">LOC118403651</name>
</gene>
<dbReference type="GO" id="GO:0000978">
    <property type="term" value="F:RNA polymerase II cis-regulatory region sequence-specific DNA binding"/>
    <property type="evidence" value="ECO:0000318"/>
    <property type="project" value="GO_Central"/>
</dbReference>
<feature type="region of interest" description="Disordered" evidence="12">
    <location>
        <begin position="389"/>
        <end position="412"/>
    </location>
</feature>
<evidence type="ECO:0000256" key="7">
    <source>
        <dbReference type="ARBA" id="ARBA00023015"/>
    </source>
</evidence>
<dbReference type="FunFam" id="3.30.160.60:FF:000604">
    <property type="entry name" value="Histone H4 transcription factor-like Protein"/>
    <property type="match status" value="1"/>
</dbReference>
<evidence type="ECO:0000313" key="15">
    <source>
        <dbReference type="RefSeq" id="XP_035658317.1"/>
    </source>
</evidence>
<feature type="domain" description="C2H2-type" evidence="13">
    <location>
        <begin position="1574"/>
        <end position="1601"/>
    </location>
</feature>
<dbReference type="FunFam" id="3.30.160.60:FF:002762">
    <property type="entry name" value="Uncharacterized protein"/>
    <property type="match status" value="1"/>
</dbReference>
<feature type="domain" description="C2H2-type" evidence="13">
    <location>
        <begin position="234"/>
        <end position="261"/>
    </location>
</feature>
<feature type="compositionally biased region" description="Polar residues" evidence="12">
    <location>
        <begin position="1661"/>
        <end position="1674"/>
    </location>
</feature>
<keyword evidence="10" id="KW-0539">Nucleus</keyword>
<dbReference type="Gene3D" id="3.30.160.60">
    <property type="entry name" value="Classic Zinc Finger"/>
    <property type="match status" value="31"/>
</dbReference>
<dbReference type="FunFam" id="3.30.160.60:FF:003448">
    <property type="match status" value="1"/>
</dbReference>
<comment type="subcellular location">
    <subcellularLocation>
        <location evidence="1">Nucleus</location>
    </subcellularLocation>
</comment>
<feature type="domain" description="C2H2-type" evidence="13">
    <location>
        <begin position="206"/>
        <end position="233"/>
    </location>
</feature>
<dbReference type="Pfam" id="PF13909">
    <property type="entry name" value="zf-H2C2_5"/>
    <property type="match status" value="1"/>
</dbReference>
<feature type="domain" description="C2H2-type" evidence="13">
    <location>
        <begin position="876"/>
        <end position="903"/>
    </location>
</feature>
<dbReference type="GO" id="GO:0000981">
    <property type="term" value="F:DNA-binding transcription factor activity, RNA polymerase II-specific"/>
    <property type="evidence" value="ECO:0000318"/>
    <property type="project" value="GO_Central"/>
</dbReference>
<dbReference type="PANTHER" id="PTHR24392:SF31">
    <property type="entry name" value="C2H2-TYPE DOMAIN-CONTAINING PROTEIN"/>
    <property type="match status" value="1"/>
</dbReference>
<dbReference type="FunFam" id="3.30.160.60:FF:000920">
    <property type="entry name" value="Uncharacterized protein"/>
    <property type="match status" value="1"/>
</dbReference>
<dbReference type="RefSeq" id="XP_035658317.1">
    <property type="nucleotide sequence ID" value="XM_035802424.1"/>
</dbReference>
<dbReference type="FunFam" id="3.30.160.60:FF:003459">
    <property type="match status" value="6"/>
</dbReference>
<dbReference type="FunFam" id="3.30.160.60:FF:002287">
    <property type="entry name" value="Uncharacterized protein"/>
    <property type="match status" value="1"/>
</dbReference>
<dbReference type="FunFam" id="3.30.160.60:FF:004067">
    <property type="match status" value="1"/>
</dbReference>
<feature type="domain" description="C2H2-type" evidence="13">
    <location>
        <begin position="820"/>
        <end position="847"/>
    </location>
</feature>
<dbReference type="FunFam" id="3.30.160.60:FF:001622">
    <property type="entry name" value="Uncharacterized protein"/>
    <property type="match status" value="1"/>
</dbReference>
<feature type="domain" description="C2H2-type" evidence="13">
    <location>
        <begin position="1518"/>
        <end position="1545"/>
    </location>
</feature>
<dbReference type="Proteomes" id="UP000001554">
    <property type="component" value="Chromosome 16"/>
</dbReference>
<keyword evidence="6" id="KW-0862">Zinc</keyword>
<dbReference type="FunFam" id="3.30.160.60:FF:000910">
    <property type="entry name" value="Uncharacterized protein"/>
    <property type="match status" value="1"/>
</dbReference>
<comment type="similarity">
    <text evidence="2">Belongs to the krueppel C2H2-type zinc-finger protein family.</text>
</comment>
<keyword evidence="4" id="KW-0677">Repeat</keyword>
<dbReference type="FunFam" id="3.30.160.60:FF:001370">
    <property type="entry name" value="Zinc finger protein"/>
    <property type="match status" value="5"/>
</dbReference>
<evidence type="ECO:0000256" key="8">
    <source>
        <dbReference type="ARBA" id="ARBA00023125"/>
    </source>
</evidence>